<keyword evidence="2" id="KW-0732">Signal</keyword>
<dbReference type="EMBL" id="JAXQPW010000001">
    <property type="protein sequence ID" value="MDZ5660650.1"/>
    <property type="molecule type" value="Genomic_DNA"/>
</dbReference>
<sequence>MNRSRRASVVATGSLLLALSLGLAACSGDDEPPADQPDAPAADDGGGAEDPQDQPGDGGSGAEDGGTGAGAPAGDTKAGLAARTALGEVDGTVFAIELDDGAWSVTVVTPDGVENEVELAADATTVVGDPVTEPDDDPQEAAERERLLDVPVDHLAVIEAAVGAVRGSVSTVELFEDDGAAVWEVVLDEDRPRETTVEVDARTGEVLRTERDD</sequence>
<dbReference type="InterPro" id="IPR025711">
    <property type="entry name" value="PepSY"/>
</dbReference>
<keyword evidence="5" id="KW-1185">Reference proteome</keyword>
<protein>
    <submittedName>
        <fullName evidence="4">PepSY domain-containing protein</fullName>
    </submittedName>
</protein>
<comment type="caution">
    <text evidence="4">The sequence shown here is derived from an EMBL/GenBank/DDBJ whole genome shotgun (WGS) entry which is preliminary data.</text>
</comment>
<gene>
    <name evidence="4" type="ORF">SFC79_02640</name>
</gene>
<feature type="domain" description="PepSY" evidence="3">
    <location>
        <begin position="157"/>
        <end position="210"/>
    </location>
</feature>
<dbReference type="Gene3D" id="3.10.450.40">
    <property type="match status" value="1"/>
</dbReference>
<dbReference type="RefSeq" id="WP_322423111.1">
    <property type="nucleotide sequence ID" value="NZ_JAXQPW010000001.1"/>
</dbReference>
<evidence type="ECO:0000256" key="1">
    <source>
        <dbReference type="SAM" id="MobiDB-lite"/>
    </source>
</evidence>
<proteinExistence type="predicted"/>
<feature type="signal peptide" evidence="2">
    <location>
        <begin position="1"/>
        <end position="24"/>
    </location>
</feature>
<evidence type="ECO:0000259" key="3">
    <source>
        <dbReference type="Pfam" id="PF03413"/>
    </source>
</evidence>
<feature type="chain" id="PRO_5047220061" evidence="2">
    <location>
        <begin position="25"/>
        <end position="213"/>
    </location>
</feature>
<feature type="region of interest" description="Disordered" evidence="1">
    <location>
        <begin position="25"/>
        <end position="76"/>
    </location>
</feature>
<accession>A0ABU5K7R5</accession>
<dbReference type="PROSITE" id="PS51257">
    <property type="entry name" value="PROKAR_LIPOPROTEIN"/>
    <property type="match status" value="1"/>
</dbReference>
<reference evidence="4 5" key="1">
    <citation type="submission" date="2023-11" db="EMBL/GenBank/DDBJ databases">
        <title>Novel species in genus Nocardioides.</title>
        <authorList>
            <person name="Zhou H."/>
        </authorList>
    </citation>
    <scope>NUCLEOTIDE SEQUENCE [LARGE SCALE GENOMIC DNA]</scope>
    <source>
        <strain evidence="4 5">S-58</strain>
    </source>
</reference>
<feature type="compositionally biased region" description="Gly residues" evidence="1">
    <location>
        <begin position="56"/>
        <end position="71"/>
    </location>
</feature>
<organism evidence="4 5">
    <name type="scientific">Nocardioides renjunii</name>
    <dbReference type="NCBI Taxonomy" id="3095075"/>
    <lineage>
        <taxon>Bacteria</taxon>
        <taxon>Bacillati</taxon>
        <taxon>Actinomycetota</taxon>
        <taxon>Actinomycetes</taxon>
        <taxon>Propionibacteriales</taxon>
        <taxon>Nocardioidaceae</taxon>
        <taxon>Nocardioides</taxon>
    </lineage>
</organism>
<dbReference type="Proteomes" id="UP001291999">
    <property type="component" value="Unassembled WGS sequence"/>
</dbReference>
<dbReference type="Pfam" id="PF03413">
    <property type="entry name" value="PepSY"/>
    <property type="match status" value="1"/>
</dbReference>
<evidence type="ECO:0000313" key="5">
    <source>
        <dbReference type="Proteomes" id="UP001291999"/>
    </source>
</evidence>
<evidence type="ECO:0000256" key="2">
    <source>
        <dbReference type="SAM" id="SignalP"/>
    </source>
</evidence>
<name>A0ABU5K7R5_9ACTN</name>
<evidence type="ECO:0000313" key="4">
    <source>
        <dbReference type="EMBL" id="MDZ5660650.1"/>
    </source>
</evidence>